<organism evidence="2 3">
    <name type="scientific">Pelotomaculum thermopropionicum (strain DSM 13744 / JCM 10971 / SI)</name>
    <dbReference type="NCBI Taxonomy" id="370438"/>
    <lineage>
        <taxon>Bacteria</taxon>
        <taxon>Bacillati</taxon>
        <taxon>Bacillota</taxon>
        <taxon>Clostridia</taxon>
        <taxon>Eubacteriales</taxon>
        <taxon>Desulfotomaculaceae</taxon>
        <taxon>Pelotomaculum</taxon>
    </lineage>
</organism>
<dbReference type="InterPro" id="IPR041698">
    <property type="entry name" value="Methyltransf_25"/>
</dbReference>
<reference evidence="3" key="1">
    <citation type="journal article" date="2008" name="Genome Res.">
        <title>The genome of Pelotomaculum thermopropionicum reveals niche-associated evolution in anaerobic microbiota.</title>
        <authorList>
            <person name="Kosaka T."/>
            <person name="Kato S."/>
            <person name="Shimoyama T."/>
            <person name="Ishii S."/>
            <person name="Abe T."/>
            <person name="Watanabe K."/>
        </authorList>
    </citation>
    <scope>NUCLEOTIDE SEQUENCE [LARGE SCALE GENOMIC DNA]</scope>
    <source>
        <strain evidence="3">DSM 13744 / JCM 10971 / SI</strain>
    </source>
</reference>
<dbReference type="AlphaFoldDB" id="A5D3A5"/>
<protein>
    <recommendedName>
        <fullName evidence="1">Methyltransferase domain-containing protein</fullName>
    </recommendedName>
</protein>
<evidence type="ECO:0000313" key="3">
    <source>
        <dbReference type="Proteomes" id="UP000006556"/>
    </source>
</evidence>
<keyword evidence="3" id="KW-1185">Reference proteome</keyword>
<dbReference type="SUPFAM" id="SSF53335">
    <property type="entry name" value="S-adenosyl-L-methionine-dependent methyltransferases"/>
    <property type="match status" value="1"/>
</dbReference>
<dbReference type="eggNOG" id="COG2226">
    <property type="taxonomic scope" value="Bacteria"/>
</dbReference>
<evidence type="ECO:0000259" key="1">
    <source>
        <dbReference type="Pfam" id="PF13649"/>
    </source>
</evidence>
<dbReference type="KEGG" id="pth:PTH_1085"/>
<dbReference type="HOGENOM" id="CLU_1007791_0_0_9"/>
<dbReference type="Proteomes" id="UP000006556">
    <property type="component" value="Chromosome"/>
</dbReference>
<proteinExistence type="predicted"/>
<dbReference type="STRING" id="370438.PTH_1085"/>
<dbReference type="CDD" id="cd02440">
    <property type="entry name" value="AdoMet_MTases"/>
    <property type="match status" value="1"/>
</dbReference>
<sequence length="276" mass="31319">MKLNSLLRLCLIPDNVLRHIFEKRCGFFPVDRWQRYKAVTDKIYECCGNAAPASVLDVGGGDGIIKNFLKPERFNITVADLDEKAVFRARQKLNLQAVLADGCSLPFKDGEFDMVISVASIEHVPAPAKPAYCSELKRVAKNAVIIYCPADSSDGTFQGSVFDRQYYDWYRQKFGTWEKNTREHLEAGLPCVEELLNIFPGAHLEGIQNGRVWLEVMKLKEVPYAGLLTALRYSLFLKKKDNVPPYYACLLVWKKPAKVFLPCRPARPEDITQRLG</sequence>
<dbReference type="Pfam" id="PF13649">
    <property type="entry name" value="Methyltransf_25"/>
    <property type="match status" value="1"/>
</dbReference>
<dbReference type="EMBL" id="AP009389">
    <property type="protein sequence ID" value="BAF59266.1"/>
    <property type="molecule type" value="Genomic_DNA"/>
</dbReference>
<dbReference type="Gene3D" id="3.40.50.150">
    <property type="entry name" value="Vaccinia Virus protein VP39"/>
    <property type="match status" value="1"/>
</dbReference>
<evidence type="ECO:0000313" key="2">
    <source>
        <dbReference type="EMBL" id="BAF59266.1"/>
    </source>
</evidence>
<name>A5D3A5_PELTS</name>
<dbReference type="InterPro" id="IPR029063">
    <property type="entry name" value="SAM-dependent_MTases_sf"/>
</dbReference>
<accession>A5D3A5</accession>
<gene>
    <name evidence="2" type="ordered locus">PTH_1085</name>
</gene>
<feature type="domain" description="Methyltransferase" evidence="1">
    <location>
        <begin position="55"/>
        <end position="141"/>
    </location>
</feature>